<feature type="domain" description="Radical SAM core" evidence="6">
    <location>
        <begin position="7"/>
        <end position="207"/>
    </location>
</feature>
<dbReference type="CDD" id="cd01335">
    <property type="entry name" value="Radical_SAM"/>
    <property type="match status" value="1"/>
</dbReference>
<reference evidence="7" key="2">
    <citation type="journal article" date="2021" name="PeerJ">
        <title>Extensive microbial diversity within the chicken gut microbiome revealed by metagenomics and culture.</title>
        <authorList>
            <person name="Gilroy R."/>
            <person name="Ravi A."/>
            <person name="Getino M."/>
            <person name="Pursley I."/>
            <person name="Horton D.L."/>
            <person name="Alikhan N.F."/>
            <person name="Baker D."/>
            <person name="Gharbi K."/>
            <person name="Hall N."/>
            <person name="Watson M."/>
            <person name="Adriaenssens E.M."/>
            <person name="Foster-Nyarko E."/>
            <person name="Jarju S."/>
            <person name="Secka A."/>
            <person name="Antonio M."/>
            <person name="Oren A."/>
            <person name="Chaudhuri R.R."/>
            <person name="La Ragione R."/>
            <person name="Hildebrand F."/>
            <person name="Pallen M.J."/>
        </authorList>
    </citation>
    <scope>NUCLEOTIDE SEQUENCE</scope>
    <source>
        <strain evidence="7">CHK152-2994</strain>
    </source>
</reference>
<keyword evidence="2" id="KW-0949">S-adenosyl-L-methionine</keyword>
<evidence type="ECO:0000256" key="2">
    <source>
        <dbReference type="ARBA" id="ARBA00022691"/>
    </source>
</evidence>
<protein>
    <submittedName>
        <fullName evidence="7">Radical SAM protein</fullName>
    </submittedName>
</protein>
<sequence length="207" mass="23807">MANVLVYTLDEKIYINLTNHCTNDCIFCLRNDKDDVVGQKLWLDNETSTSKDVIEQFEEIYAKTPSKEVIFCGYGEPMLKLDVLKHTAQYIKEKYPETKIRVNTNGHANFVYKRNVVPECKGLVDEFSVSLNGATKEEYNELSKPKFDEAYEEVKKFIKACADENISVVASVVEGYKGRHLDLETCEKIAHELGAKFRVREWIVNGY</sequence>
<dbReference type="InterPro" id="IPR013785">
    <property type="entry name" value="Aldolase_TIM"/>
</dbReference>
<dbReference type="InterPro" id="IPR023821">
    <property type="entry name" value="rSAM_TatD-assoc"/>
</dbReference>
<reference evidence="7" key="1">
    <citation type="submission" date="2020-10" db="EMBL/GenBank/DDBJ databases">
        <authorList>
            <person name="Gilroy R."/>
        </authorList>
    </citation>
    <scope>NUCLEOTIDE SEQUENCE</scope>
    <source>
        <strain evidence="7">CHK152-2994</strain>
    </source>
</reference>
<dbReference type="PROSITE" id="PS51918">
    <property type="entry name" value="RADICAL_SAM"/>
    <property type="match status" value="1"/>
</dbReference>
<evidence type="ECO:0000256" key="5">
    <source>
        <dbReference type="ARBA" id="ARBA00023014"/>
    </source>
</evidence>
<evidence type="ECO:0000259" key="6">
    <source>
        <dbReference type="PROSITE" id="PS51918"/>
    </source>
</evidence>
<dbReference type="Proteomes" id="UP000824139">
    <property type="component" value="Unassembled WGS sequence"/>
</dbReference>
<evidence type="ECO:0000256" key="3">
    <source>
        <dbReference type="ARBA" id="ARBA00022723"/>
    </source>
</evidence>
<dbReference type="NCBIfam" id="TIGR04038">
    <property type="entry name" value="tatD_link_rSAM"/>
    <property type="match status" value="1"/>
</dbReference>
<evidence type="ECO:0000256" key="4">
    <source>
        <dbReference type="ARBA" id="ARBA00023004"/>
    </source>
</evidence>
<evidence type="ECO:0000313" key="8">
    <source>
        <dbReference type="Proteomes" id="UP000824139"/>
    </source>
</evidence>
<organism evidence="7 8">
    <name type="scientific">Candidatus Scatenecus faecavium</name>
    <dbReference type="NCBI Taxonomy" id="2840915"/>
    <lineage>
        <taxon>Bacteria</taxon>
        <taxon>Candidatus Scatenecus</taxon>
    </lineage>
</organism>
<dbReference type="EMBL" id="DVJO01000105">
    <property type="protein sequence ID" value="HIS82944.1"/>
    <property type="molecule type" value="Genomic_DNA"/>
</dbReference>
<dbReference type="SFLD" id="SFLDS00029">
    <property type="entry name" value="Radical_SAM"/>
    <property type="match status" value="1"/>
</dbReference>
<comment type="caution">
    <text evidence="7">The sequence shown here is derived from an EMBL/GenBank/DDBJ whole genome shotgun (WGS) entry which is preliminary data.</text>
</comment>
<gene>
    <name evidence="7" type="ORF">IAD41_04985</name>
</gene>
<dbReference type="InterPro" id="IPR007197">
    <property type="entry name" value="rSAM"/>
</dbReference>
<dbReference type="SUPFAM" id="SSF102114">
    <property type="entry name" value="Radical SAM enzymes"/>
    <property type="match status" value="1"/>
</dbReference>
<dbReference type="GO" id="GO:0046872">
    <property type="term" value="F:metal ion binding"/>
    <property type="evidence" value="ECO:0007669"/>
    <property type="project" value="UniProtKB-KW"/>
</dbReference>
<dbReference type="InterPro" id="IPR058240">
    <property type="entry name" value="rSAM_sf"/>
</dbReference>
<proteinExistence type="predicted"/>
<accession>A0A9D1K516</accession>
<dbReference type="PANTHER" id="PTHR42836">
    <property type="entry name" value="7-CARBOXY-7-DEAZAGUANINE SYNTHASE"/>
    <property type="match status" value="1"/>
</dbReference>
<dbReference type="GO" id="GO:0003824">
    <property type="term" value="F:catalytic activity"/>
    <property type="evidence" value="ECO:0007669"/>
    <property type="project" value="InterPro"/>
</dbReference>
<dbReference type="AlphaFoldDB" id="A0A9D1K516"/>
<evidence type="ECO:0000313" key="7">
    <source>
        <dbReference type="EMBL" id="HIS82944.1"/>
    </source>
</evidence>
<dbReference type="GO" id="GO:0051539">
    <property type="term" value="F:4 iron, 4 sulfur cluster binding"/>
    <property type="evidence" value="ECO:0007669"/>
    <property type="project" value="UniProtKB-KW"/>
</dbReference>
<dbReference type="PANTHER" id="PTHR42836:SF1">
    <property type="entry name" value="7-CARBOXY-7-DEAZAGUANINE SYNTHASE"/>
    <property type="match status" value="1"/>
</dbReference>
<dbReference type="Pfam" id="PF04055">
    <property type="entry name" value="Radical_SAM"/>
    <property type="match status" value="1"/>
</dbReference>
<name>A0A9D1K516_9BACT</name>
<keyword evidence="1" id="KW-0004">4Fe-4S</keyword>
<keyword evidence="3" id="KW-0479">Metal-binding</keyword>
<dbReference type="SFLD" id="SFLDG01111">
    <property type="entry name" value="Uncharacterised_Radical_SAM_Su"/>
    <property type="match status" value="1"/>
</dbReference>
<keyword evidence="4" id="KW-0408">Iron</keyword>
<evidence type="ECO:0000256" key="1">
    <source>
        <dbReference type="ARBA" id="ARBA00022485"/>
    </source>
</evidence>
<keyword evidence="5" id="KW-0411">Iron-sulfur</keyword>
<dbReference type="Gene3D" id="3.20.20.70">
    <property type="entry name" value="Aldolase class I"/>
    <property type="match status" value="1"/>
</dbReference>